<name>A0A1D1XG63_9ARAE</name>
<dbReference type="AlphaFoldDB" id="A0A1D1XG63"/>
<dbReference type="GO" id="GO:0034220">
    <property type="term" value="P:monoatomic ion transmembrane transport"/>
    <property type="evidence" value="ECO:0007669"/>
    <property type="project" value="UniProtKB-KW"/>
</dbReference>
<reference evidence="1" key="1">
    <citation type="submission" date="2015-07" db="EMBL/GenBank/DDBJ databases">
        <title>Transcriptome Assembly of Anthurium amnicola.</title>
        <authorList>
            <person name="Suzuki J."/>
        </authorList>
    </citation>
    <scope>NUCLEOTIDE SEQUENCE</scope>
</reference>
<keyword evidence="1" id="KW-0407">Ion channel</keyword>
<dbReference type="EMBL" id="GDJX01026546">
    <property type="protein sequence ID" value="JAT41390.1"/>
    <property type="molecule type" value="Transcribed_RNA"/>
</dbReference>
<dbReference type="PANTHER" id="PTHR36361:SF1">
    <property type="entry name" value="PROTEIN APEM9"/>
    <property type="match status" value="1"/>
</dbReference>
<gene>
    <name evidence="1" type="primary">scn4aa_2</name>
    <name evidence="1" type="ORF">g.25966</name>
</gene>
<keyword evidence="1" id="KW-0406">Ion transport</keyword>
<dbReference type="GO" id="GO:0015919">
    <property type="term" value="P:peroxisomal membrane transport"/>
    <property type="evidence" value="ECO:0007669"/>
    <property type="project" value="InterPro"/>
</dbReference>
<organism evidence="1">
    <name type="scientific">Anthurium amnicola</name>
    <dbReference type="NCBI Taxonomy" id="1678845"/>
    <lineage>
        <taxon>Eukaryota</taxon>
        <taxon>Viridiplantae</taxon>
        <taxon>Streptophyta</taxon>
        <taxon>Embryophyta</taxon>
        <taxon>Tracheophyta</taxon>
        <taxon>Spermatophyta</taxon>
        <taxon>Magnoliopsida</taxon>
        <taxon>Liliopsida</taxon>
        <taxon>Araceae</taxon>
        <taxon>Pothoideae</taxon>
        <taxon>Potheae</taxon>
        <taxon>Anthurium</taxon>
    </lineage>
</organism>
<keyword evidence="1" id="KW-0813">Transport</keyword>
<dbReference type="InterPro" id="IPR034571">
    <property type="entry name" value="APEM9"/>
</dbReference>
<protein>
    <submittedName>
        <fullName evidence="1">Sodium channel protein type 4 subunit alpha A</fullName>
    </submittedName>
</protein>
<dbReference type="PANTHER" id="PTHR36361">
    <property type="entry name" value="PROTEIN APEM9"/>
    <property type="match status" value="1"/>
</dbReference>
<accession>A0A1D1XG63</accession>
<proteinExistence type="predicted"/>
<sequence length="359" mass="40180">MEAVLPTNSAAIWEEIDVAESYLVCCMFEKSASLAAFVIQRLIGGSIESIEDAEFVDIMESAGMVFIQSLNKLGRTSELVNELKVLFGTVTAIPGQVLITGACMQIAEGFSSTLQMTFDEFLSKWKYIEGHSFLFLNEAAECSHSGEKRWPLLNTESYLHVVEAYALTILGTVTNDTDLAICWIEKAELPEERRQEILRRLHSFCSAKNSSSPVAVETPQLVDKINNLSVPGAKEGFSKNIEAQKHPDHDRSELANLGSFNQSIFKRMTASFWWFRAIHLKCGDATLILPREKIMFWGCLVPIICYVLLKKRAMLQRIAARQLTFIKRTLIDAWQLAFSVQVNPLAAIQPLPSTSHGSR</sequence>
<evidence type="ECO:0000313" key="1">
    <source>
        <dbReference type="EMBL" id="JAT41390.1"/>
    </source>
</evidence>